<gene>
    <name evidence="5" type="ORF">ACFFI0_01115</name>
</gene>
<dbReference type="InterPro" id="IPR020449">
    <property type="entry name" value="Tscrpt_reg_AraC-type_HTH"/>
</dbReference>
<evidence type="ECO:0000256" key="3">
    <source>
        <dbReference type="ARBA" id="ARBA00023163"/>
    </source>
</evidence>
<keyword evidence="3" id="KW-0804">Transcription</keyword>
<dbReference type="InterPro" id="IPR053142">
    <property type="entry name" value="PchR_regulatory_protein"/>
</dbReference>
<dbReference type="InterPro" id="IPR009057">
    <property type="entry name" value="Homeodomain-like_sf"/>
</dbReference>
<dbReference type="SMART" id="SM00342">
    <property type="entry name" value="HTH_ARAC"/>
    <property type="match status" value="1"/>
</dbReference>
<comment type="caution">
    <text evidence="5">The sequence shown here is derived from an EMBL/GenBank/DDBJ whole genome shotgun (WGS) entry which is preliminary data.</text>
</comment>
<dbReference type="PROSITE" id="PS01124">
    <property type="entry name" value="HTH_ARAC_FAMILY_2"/>
    <property type="match status" value="1"/>
</dbReference>
<accession>A0ABV6HDB7</accession>
<evidence type="ECO:0000256" key="2">
    <source>
        <dbReference type="ARBA" id="ARBA00023125"/>
    </source>
</evidence>
<dbReference type="RefSeq" id="WP_130855074.1">
    <property type="nucleotide sequence ID" value="NZ_JBHLWO010000001.1"/>
</dbReference>
<dbReference type="Gene3D" id="1.10.10.60">
    <property type="entry name" value="Homeodomain-like"/>
    <property type="match status" value="1"/>
</dbReference>
<proteinExistence type="predicted"/>
<feature type="domain" description="HTH araC/xylS-type" evidence="4">
    <location>
        <begin position="229"/>
        <end position="326"/>
    </location>
</feature>
<dbReference type="PANTHER" id="PTHR47893">
    <property type="entry name" value="REGULATORY PROTEIN PCHR"/>
    <property type="match status" value="1"/>
</dbReference>
<dbReference type="Proteomes" id="UP001589774">
    <property type="component" value="Unassembled WGS sequence"/>
</dbReference>
<protein>
    <submittedName>
        <fullName evidence="5">Helix-turn-helix transcriptional regulator</fullName>
    </submittedName>
</protein>
<dbReference type="PANTHER" id="PTHR47893:SF1">
    <property type="entry name" value="REGULATORY PROTEIN PCHR"/>
    <property type="match status" value="1"/>
</dbReference>
<sequence>MALRLYDYELGDLLIKRDYPGILLSNEGDVCEQRTRLIHPVANGYFQEIYFDGIHIGYGKASFTEKVFLSFESDFETVEMHFALKGKSAAYSDRFGRSIGFESNQHNIIYANQMRGEMRWESKDIEICEINFSPAFFRRFLPEDSTLFMQFQQAMEKGEAGMLQPYNNRISHPMYQLIHEIMQCNRKGIFKKMFLEAKVIELLLLQFEQLSDAKPYHTSLKKNDIDKIYAVREYLQNNLNNPCSLINLAHHVGTNEFTLKRGFKELFGTTVFGFWNDIKMAQAKQMLTEQQMTVGEVSFQVGYKDQRHFSAAFKRKYGILPSQLKK</sequence>
<dbReference type="Pfam" id="PF12833">
    <property type="entry name" value="HTH_18"/>
    <property type="match status" value="1"/>
</dbReference>
<organism evidence="5 6">
    <name type="scientific">Olivibacter oleidegradans</name>
    <dbReference type="NCBI Taxonomy" id="760123"/>
    <lineage>
        <taxon>Bacteria</taxon>
        <taxon>Pseudomonadati</taxon>
        <taxon>Bacteroidota</taxon>
        <taxon>Sphingobacteriia</taxon>
        <taxon>Sphingobacteriales</taxon>
        <taxon>Sphingobacteriaceae</taxon>
        <taxon>Olivibacter</taxon>
    </lineage>
</organism>
<dbReference type="SUPFAM" id="SSF46689">
    <property type="entry name" value="Homeodomain-like"/>
    <property type="match status" value="2"/>
</dbReference>
<keyword evidence="2" id="KW-0238">DNA-binding</keyword>
<keyword evidence="1" id="KW-0805">Transcription regulation</keyword>
<evidence type="ECO:0000313" key="5">
    <source>
        <dbReference type="EMBL" id="MFC0316879.1"/>
    </source>
</evidence>
<dbReference type="PRINTS" id="PR00032">
    <property type="entry name" value="HTHARAC"/>
</dbReference>
<dbReference type="InterPro" id="IPR018062">
    <property type="entry name" value="HTH_AraC-typ_CS"/>
</dbReference>
<keyword evidence="6" id="KW-1185">Reference proteome</keyword>
<evidence type="ECO:0000313" key="6">
    <source>
        <dbReference type="Proteomes" id="UP001589774"/>
    </source>
</evidence>
<evidence type="ECO:0000256" key="1">
    <source>
        <dbReference type="ARBA" id="ARBA00023015"/>
    </source>
</evidence>
<dbReference type="PROSITE" id="PS00041">
    <property type="entry name" value="HTH_ARAC_FAMILY_1"/>
    <property type="match status" value="1"/>
</dbReference>
<reference evidence="5 6" key="1">
    <citation type="submission" date="2024-09" db="EMBL/GenBank/DDBJ databases">
        <authorList>
            <person name="Sun Q."/>
            <person name="Mori K."/>
        </authorList>
    </citation>
    <scope>NUCLEOTIDE SEQUENCE [LARGE SCALE GENOMIC DNA]</scope>
    <source>
        <strain evidence="5 6">CCM 7765</strain>
    </source>
</reference>
<name>A0ABV6HDB7_9SPHI</name>
<dbReference type="EMBL" id="JBHLWO010000001">
    <property type="protein sequence ID" value="MFC0316879.1"/>
    <property type="molecule type" value="Genomic_DNA"/>
</dbReference>
<dbReference type="InterPro" id="IPR018060">
    <property type="entry name" value="HTH_AraC"/>
</dbReference>
<evidence type="ECO:0000259" key="4">
    <source>
        <dbReference type="PROSITE" id="PS01124"/>
    </source>
</evidence>